<feature type="region of interest" description="Disordered" evidence="1">
    <location>
        <begin position="42"/>
        <end position="67"/>
    </location>
</feature>
<evidence type="ECO:0000313" key="3">
    <source>
        <dbReference type="Proteomes" id="UP000182624"/>
    </source>
</evidence>
<keyword evidence="3" id="KW-1185">Reference proteome</keyword>
<dbReference type="AlphaFoldDB" id="A0A1I5Z0T5"/>
<feature type="compositionally biased region" description="Basic and acidic residues" evidence="1">
    <location>
        <begin position="42"/>
        <end position="54"/>
    </location>
</feature>
<name>A0A1I5Z0T5_9FIRM</name>
<reference evidence="3" key="1">
    <citation type="submission" date="2016-10" db="EMBL/GenBank/DDBJ databases">
        <authorList>
            <person name="Varghese N."/>
            <person name="Submissions S."/>
        </authorList>
    </citation>
    <scope>NUCLEOTIDE SEQUENCE [LARGE SCALE GENOMIC DNA]</scope>
    <source>
        <strain evidence="3">P18</strain>
    </source>
</reference>
<organism evidence="2 3">
    <name type="scientific">Butyrivibrio proteoclasticus</name>
    <dbReference type="NCBI Taxonomy" id="43305"/>
    <lineage>
        <taxon>Bacteria</taxon>
        <taxon>Bacillati</taxon>
        <taxon>Bacillota</taxon>
        <taxon>Clostridia</taxon>
        <taxon>Lachnospirales</taxon>
        <taxon>Lachnospiraceae</taxon>
        <taxon>Butyrivibrio</taxon>
    </lineage>
</organism>
<dbReference type="Proteomes" id="UP000182624">
    <property type="component" value="Unassembled WGS sequence"/>
</dbReference>
<proteinExistence type="predicted"/>
<dbReference type="RefSeq" id="WP_074892235.1">
    <property type="nucleotide sequence ID" value="NZ_FOXO01000068.1"/>
</dbReference>
<accession>A0A1I5Z0T5</accession>
<evidence type="ECO:0000313" key="2">
    <source>
        <dbReference type="EMBL" id="SFQ49717.1"/>
    </source>
</evidence>
<gene>
    <name evidence="2" type="ORF">SAMN04487928_1681</name>
</gene>
<protein>
    <submittedName>
        <fullName evidence="2">Uncharacterized protein</fullName>
    </submittedName>
</protein>
<dbReference type="EMBL" id="FOXO01000068">
    <property type="protein sequence ID" value="SFQ49717.1"/>
    <property type="molecule type" value="Genomic_DNA"/>
</dbReference>
<evidence type="ECO:0000256" key="1">
    <source>
        <dbReference type="SAM" id="MobiDB-lite"/>
    </source>
</evidence>
<sequence>MSIVYQTDKRSGITYAYESKSYWDKETKMPRCKRTLIGRVDPETGEIKPTDGRCRKNSPYQKAEPTAEEKIMERLRGMKVSELKKEIVRLELELEAVKSKK</sequence>